<reference evidence="10 11" key="1">
    <citation type="journal article" date="2015" name="Genome Announc.">
        <title>Expanding the biotechnology potential of lactobacilli through comparative genomics of 213 strains and associated genera.</title>
        <authorList>
            <person name="Sun Z."/>
            <person name="Harris H.M."/>
            <person name="McCann A."/>
            <person name="Guo C."/>
            <person name="Argimon S."/>
            <person name="Zhang W."/>
            <person name="Yang X."/>
            <person name="Jeffery I.B."/>
            <person name="Cooney J.C."/>
            <person name="Kagawa T.F."/>
            <person name="Liu W."/>
            <person name="Song Y."/>
            <person name="Salvetti E."/>
            <person name="Wrobel A."/>
            <person name="Rasinkangas P."/>
            <person name="Parkhill J."/>
            <person name="Rea M.C."/>
            <person name="O'Sullivan O."/>
            <person name="Ritari J."/>
            <person name="Douillard F.P."/>
            <person name="Paul Ross R."/>
            <person name="Yang R."/>
            <person name="Briner A.E."/>
            <person name="Felis G.E."/>
            <person name="de Vos W.M."/>
            <person name="Barrangou R."/>
            <person name="Klaenhammer T.R."/>
            <person name="Caufield P.W."/>
            <person name="Cui Y."/>
            <person name="Zhang H."/>
            <person name="O'Toole P.W."/>
        </authorList>
    </citation>
    <scope>NUCLEOTIDE SEQUENCE [LARGE SCALE GENOMIC DNA]</scope>
    <source>
        <strain evidence="10 11">DSM 15946</strain>
    </source>
</reference>
<dbReference type="InterPro" id="IPR003783">
    <property type="entry name" value="Regulatory_RecX"/>
</dbReference>
<evidence type="ECO:0000313" key="10">
    <source>
        <dbReference type="EMBL" id="KRL87953.1"/>
    </source>
</evidence>
<dbReference type="PATRIC" id="fig|1423760.3.peg.644"/>
<dbReference type="Pfam" id="PF02631">
    <property type="entry name" value="RecX_HTH2"/>
    <property type="match status" value="1"/>
</dbReference>
<evidence type="ECO:0000313" key="11">
    <source>
        <dbReference type="Proteomes" id="UP000050816"/>
    </source>
</evidence>
<dbReference type="AlphaFoldDB" id="A0A0R1U3V0"/>
<dbReference type="HAMAP" id="MF_01114">
    <property type="entry name" value="RecX"/>
    <property type="match status" value="1"/>
</dbReference>
<evidence type="ECO:0000256" key="3">
    <source>
        <dbReference type="ARBA" id="ARBA00009695"/>
    </source>
</evidence>
<sequence>MPTITKIAAQKQAGRYNIYLDGQYAFPVAESVLIKHRLLKGRVLDKVQIAQITTDDEIAKAYGTALDYLSYQLRTEHEVSQKLLGQGVPPAQIEVVCKKLRAEGLLDDRAYAAAFVRTVMKTELKGPAVIRQKLRAKRVGELEIDDALAQFTPAWQLTNATKLATKLLARYARQPARRQREKVQLGLRTQGYESDVVAAALAAAQPPAVSVDTTELLAREGEKIWQRYARKASGYQLTMKVKQALFRKGFDYDEIEAWVNQQHPEA</sequence>
<dbReference type="Proteomes" id="UP000050816">
    <property type="component" value="Unassembled WGS sequence"/>
</dbReference>
<dbReference type="GO" id="GO:0006282">
    <property type="term" value="P:regulation of DNA repair"/>
    <property type="evidence" value="ECO:0007669"/>
    <property type="project" value="UniProtKB-UniRule"/>
</dbReference>
<dbReference type="Gene3D" id="1.10.10.10">
    <property type="entry name" value="Winged helix-like DNA-binding domain superfamily/Winged helix DNA-binding domain"/>
    <property type="match status" value="4"/>
</dbReference>
<proteinExistence type="inferred from homology"/>
<dbReference type="PANTHER" id="PTHR33602">
    <property type="entry name" value="REGULATORY PROTEIN RECX FAMILY PROTEIN"/>
    <property type="match status" value="1"/>
</dbReference>
<feature type="domain" description="RecX third three-helical" evidence="8">
    <location>
        <begin position="215"/>
        <end position="258"/>
    </location>
</feature>
<evidence type="ECO:0000259" key="9">
    <source>
        <dbReference type="Pfam" id="PF21982"/>
    </source>
</evidence>
<evidence type="ECO:0000256" key="5">
    <source>
        <dbReference type="ARBA" id="ARBA00022490"/>
    </source>
</evidence>
<evidence type="ECO:0000259" key="8">
    <source>
        <dbReference type="Pfam" id="PF21981"/>
    </source>
</evidence>
<comment type="similarity">
    <text evidence="3 6">Belongs to the RecX family.</text>
</comment>
<gene>
    <name evidence="6" type="primary">recX</name>
    <name evidence="10" type="ORF">FC43_GL000620</name>
</gene>
<evidence type="ECO:0000256" key="1">
    <source>
        <dbReference type="ARBA" id="ARBA00003529"/>
    </source>
</evidence>
<comment type="function">
    <text evidence="1 6">Modulates RecA activity.</text>
</comment>
<feature type="domain" description="RecX first three-helical" evidence="9">
    <location>
        <begin position="61"/>
        <end position="100"/>
    </location>
</feature>
<dbReference type="InterPro" id="IPR053926">
    <property type="entry name" value="RecX_HTH_1st"/>
</dbReference>
<protein>
    <recommendedName>
        <fullName evidence="4 6">Regulatory protein RecX</fullName>
    </recommendedName>
</protein>
<comment type="subcellular location">
    <subcellularLocation>
        <location evidence="2 6">Cytoplasm</location>
    </subcellularLocation>
</comment>
<keyword evidence="5 6" id="KW-0963">Cytoplasm</keyword>
<dbReference type="Pfam" id="PF21981">
    <property type="entry name" value="RecX_HTH3"/>
    <property type="match status" value="1"/>
</dbReference>
<evidence type="ECO:0000256" key="6">
    <source>
        <dbReference type="HAMAP-Rule" id="MF_01114"/>
    </source>
</evidence>
<evidence type="ECO:0000256" key="4">
    <source>
        <dbReference type="ARBA" id="ARBA00018111"/>
    </source>
</evidence>
<feature type="domain" description="RecX second three-helical" evidence="7">
    <location>
        <begin position="107"/>
        <end position="148"/>
    </location>
</feature>
<dbReference type="InterPro" id="IPR036388">
    <property type="entry name" value="WH-like_DNA-bd_sf"/>
</dbReference>
<dbReference type="NCBIfam" id="NF010733">
    <property type="entry name" value="PRK14135.1"/>
    <property type="match status" value="1"/>
</dbReference>
<dbReference type="PANTHER" id="PTHR33602:SF1">
    <property type="entry name" value="REGULATORY PROTEIN RECX FAMILY PROTEIN"/>
    <property type="match status" value="1"/>
</dbReference>
<organism evidence="10 11">
    <name type="scientific">Limosilactobacillus ingluviei DSM 15946</name>
    <dbReference type="NCBI Taxonomy" id="1423760"/>
    <lineage>
        <taxon>Bacteria</taxon>
        <taxon>Bacillati</taxon>
        <taxon>Bacillota</taxon>
        <taxon>Bacilli</taxon>
        <taxon>Lactobacillales</taxon>
        <taxon>Lactobacillaceae</taxon>
        <taxon>Limosilactobacillus</taxon>
    </lineage>
</organism>
<evidence type="ECO:0000256" key="2">
    <source>
        <dbReference type="ARBA" id="ARBA00004496"/>
    </source>
</evidence>
<evidence type="ECO:0000259" key="7">
    <source>
        <dbReference type="Pfam" id="PF02631"/>
    </source>
</evidence>
<name>A0A0R1U3V0_9LACO</name>
<dbReference type="EMBL" id="AZFK01000084">
    <property type="protein sequence ID" value="KRL87953.1"/>
    <property type="molecule type" value="Genomic_DNA"/>
</dbReference>
<dbReference type="RefSeq" id="WP_056955489.1">
    <property type="nucleotide sequence ID" value="NZ_AZFK01000084.1"/>
</dbReference>
<dbReference type="InterPro" id="IPR053924">
    <property type="entry name" value="RecX_HTH_2nd"/>
</dbReference>
<accession>A0A0R1U3V0</accession>
<dbReference type="Pfam" id="PF21982">
    <property type="entry name" value="RecX_HTH1"/>
    <property type="match status" value="1"/>
</dbReference>
<comment type="caution">
    <text evidence="10">The sequence shown here is derived from an EMBL/GenBank/DDBJ whole genome shotgun (WGS) entry which is preliminary data.</text>
</comment>
<dbReference type="GO" id="GO:0005737">
    <property type="term" value="C:cytoplasm"/>
    <property type="evidence" value="ECO:0007669"/>
    <property type="project" value="UniProtKB-SubCell"/>
</dbReference>
<dbReference type="InterPro" id="IPR053925">
    <property type="entry name" value="RecX_HTH_3rd"/>
</dbReference>